<dbReference type="Proteomes" id="UP000792457">
    <property type="component" value="Unassembled WGS sequence"/>
</dbReference>
<feature type="region of interest" description="Disordered" evidence="1">
    <location>
        <begin position="141"/>
        <end position="198"/>
    </location>
</feature>
<evidence type="ECO:0000313" key="3">
    <source>
        <dbReference type="Proteomes" id="UP000792457"/>
    </source>
</evidence>
<feature type="region of interest" description="Disordered" evidence="1">
    <location>
        <begin position="496"/>
        <end position="538"/>
    </location>
</feature>
<accession>A0A8K0K5W0</accession>
<name>A0A8K0K5W0_LADFU</name>
<feature type="compositionally biased region" description="Low complexity" evidence="1">
    <location>
        <begin position="663"/>
        <end position="678"/>
    </location>
</feature>
<comment type="caution">
    <text evidence="2">The sequence shown here is derived from an EMBL/GenBank/DDBJ whole genome shotgun (WGS) entry which is preliminary data.</text>
</comment>
<gene>
    <name evidence="2" type="ORF">J437_LFUL010978</name>
</gene>
<protein>
    <submittedName>
        <fullName evidence="2">Uncharacterized protein</fullName>
    </submittedName>
</protein>
<reference evidence="2" key="1">
    <citation type="submission" date="2013-04" db="EMBL/GenBank/DDBJ databases">
        <authorList>
            <person name="Qu J."/>
            <person name="Murali S.C."/>
            <person name="Bandaranaike D."/>
            <person name="Bellair M."/>
            <person name="Blankenburg K."/>
            <person name="Chao H."/>
            <person name="Dinh H."/>
            <person name="Doddapaneni H."/>
            <person name="Downs B."/>
            <person name="Dugan-Rocha S."/>
            <person name="Elkadiri S."/>
            <person name="Gnanaolivu R.D."/>
            <person name="Hernandez B."/>
            <person name="Javaid M."/>
            <person name="Jayaseelan J.C."/>
            <person name="Lee S."/>
            <person name="Li M."/>
            <person name="Ming W."/>
            <person name="Munidasa M."/>
            <person name="Muniz J."/>
            <person name="Nguyen L."/>
            <person name="Ongeri F."/>
            <person name="Osuji N."/>
            <person name="Pu L.-L."/>
            <person name="Puazo M."/>
            <person name="Qu C."/>
            <person name="Quiroz J."/>
            <person name="Raj R."/>
            <person name="Weissenberger G."/>
            <person name="Xin Y."/>
            <person name="Zou X."/>
            <person name="Han Y."/>
            <person name="Richards S."/>
            <person name="Worley K."/>
            <person name="Muzny D."/>
            <person name="Gibbs R."/>
        </authorList>
    </citation>
    <scope>NUCLEOTIDE SEQUENCE</scope>
    <source>
        <strain evidence="2">Sampled in the wild</strain>
    </source>
</reference>
<sequence length="737" mass="78551">MMCCMFTTWGRRVGLKLEQLRRGDSKESLNGKSFGSSLRKRSWRLGRSASDSRPDSTPPPEASSRGKVDRAESIKSFFFRMGSTGALHTYSSSSNNNESSSRRQQFSEATGKLLSGSKAIPPSANNSVLLRSCSTSQLSTYVRGEDPTEGLDLSSLKCGPDSAQRNGDPGHQSGDEVECLGTGESDTASVAGSDVSSTYVPTKTMSCDNISTLGTGGSGRRGHFPYAFLRSKLSVLPEENGGSVINRRRAKSQITPAAGSLYSAAEEDGVFSDGPETRGSLLGTSTSSPPTLRASRLRATSEELFHRLSGPPSESPYRIAPGTRTLGRKGDFFETRSLRLHYPMSQSYAAIPYRNDDVFLPLSTTKLSVAPPPPPLYISSNESGYDSDGPRAGDDSADGRVLSAARSAGDSICPTTPHVATTIPGADAEDGDSGIANESSDSGSLHDSELGASASAGVESLKELAGCKSSDSASNGSSFQADEFLRHGTWSSSRQRRASMLCSSGGSVTPTPTIPRSSSDTPVGLQRGETIGGGWERRGVSGRLLPSMSLQCHVETEASPRRQQHLSSSFDRPMSETIHESPAESEGITDVKPSSSSSLRSEFLTSPYRHSLREGMRSKESSLTEPGSRVLFRRFFSQEKEGQELGAPAAVTLPPPVGRKVSETTSSLSSISESGRSGKTSCRKFKLVRLTRTTSSDLGIYISPRQLHGPLGMVTANGYVVVKLEEGGIAQRLAWFY</sequence>
<feature type="compositionally biased region" description="Polar residues" evidence="1">
    <location>
        <begin position="184"/>
        <end position="198"/>
    </location>
</feature>
<feature type="region of interest" description="Disordered" evidence="1">
    <location>
        <begin position="370"/>
        <end position="449"/>
    </location>
</feature>
<dbReference type="EMBL" id="KZ308342">
    <property type="protein sequence ID" value="KAG8227820.1"/>
    <property type="molecule type" value="Genomic_DNA"/>
</dbReference>
<reference evidence="2" key="2">
    <citation type="submission" date="2017-10" db="EMBL/GenBank/DDBJ databases">
        <title>Ladona fulva Genome sequencing and assembly.</title>
        <authorList>
            <person name="Murali S."/>
            <person name="Richards S."/>
            <person name="Bandaranaike D."/>
            <person name="Bellair M."/>
            <person name="Blankenburg K."/>
            <person name="Chao H."/>
            <person name="Dinh H."/>
            <person name="Doddapaneni H."/>
            <person name="Dugan-Rocha S."/>
            <person name="Elkadiri S."/>
            <person name="Gnanaolivu R."/>
            <person name="Hernandez B."/>
            <person name="Skinner E."/>
            <person name="Javaid M."/>
            <person name="Lee S."/>
            <person name="Li M."/>
            <person name="Ming W."/>
            <person name="Munidasa M."/>
            <person name="Muniz J."/>
            <person name="Nguyen L."/>
            <person name="Hughes D."/>
            <person name="Osuji N."/>
            <person name="Pu L.-L."/>
            <person name="Puazo M."/>
            <person name="Qu C."/>
            <person name="Quiroz J."/>
            <person name="Raj R."/>
            <person name="Weissenberger G."/>
            <person name="Xin Y."/>
            <person name="Zou X."/>
            <person name="Han Y."/>
            <person name="Worley K."/>
            <person name="Muzny D."/>
            <person name="Gibbs R."/>
        </authorList>
    </citation>
    <scope>NUCLEOTIDE SEQUENCE</scope>
    <source>
        <strain evidence="2">Sampled in the wild</strain>
    </source>
</reference>
<dbReference type="OrthoDB" id="6022711at2759"/>
<feature type="region of interest" description="Disordered" evidence="1">
    <location>
        <begin position="554"/>
        <end position="603"/>
    </location>
</feature>
<evidence type="ECO:0000256" key="1">
    <source>
        <dbReference type="SAM" id="MobiDB-lite"/>
    </source>
</evidence>
<feature type="region of interest" description="Disordered" evidence="1">
    <location>
        <begin position="89"/>
        <end position="125"/>
    </location>
</feature>
<feature type="compositionally biased region" description="Basic and acidic residues" evidence="1">
    <location>
        <begin position="388"/>
        <end position="398"/>
    </location>
</feature>
<dbReference type="AlphaFoldDB" id="A0A8K0K5W0"/>
<proteinExistence type="predicted"/>
<feature type="region of interest" description="Disordered" evidence="1">
    <location>
        <begin position="24"/>
        <end position="69"/>
    </location>
</feature>
<feature type="compositionally biased region" description="Polar residues" evidence="1">
    <location>
        <begin position="501"/>
        <end position="521"/>
    </location>
</feature>
<evidence type="ECO:0000313" key="2">
    <source>
        <dbReference type="EMBL" id="KAG8227820.1"/>
    </source>
</evidence>
<organism evidence="2 3">
    <name type="scientific">Ladona fulva</name>
    <name type="common">Scarce chaser dragonfly</name>
    <name type="synonym">Libellula fulva</name>
    <dbReference type="NCBI Taxonomy" id="123851"/>
    <lineage>
        <taxon>Eukaryota</taxon>
        <taxon>Metazoa</taxon>
        <taxon>Ecdysozoa</taxon>
        <taxon>Arthropoda</taxon>
        <taxon>Hexapoda</taxon>
        <taxon>Insecta</taxon>
        <taxon>Pterygota</taxon>
        <taxon>Palaeoptera</taxon>
        <taxon>Odonata</taxon>
        <taxon>Epiprocta</taxon>
        <taxon>Anisoptera</taxon>
        <taxon>Libelluloidea</taxon>
        <taxon>Libellulidae</taxon>
        <taxon>Ladona</taxon>
    </lineage>
</organism>
<feature type="compositionally biased region" description="Basic and acidic residues" evidence="1">
    <location>
        <begin position="573"/>
        <end position="582"/>
    </location>
</feature>
<keyword evidence="3" id="KW-1185">Reference proteome</keyword>
<feature type="region of interest" description="Disordered" evidence="1">
    <location>
        <begin position="646"/>
        <end position="678"/>
    </location>
</feature>